<dbReference type="EMBL" id="CAJOAY010000948">
    <property type="protein sequence ID" value="CAF3765311.1"/>
    <property type="molecule type" value="Genomic_DNA"/>
</dbReference>
<feature type="domain" description="Nuclear receptor coactivator 6 TRADD-N" evidence="1">
    <location>
        <begin position="9"/>
        <end position="120"/>
    </location>
</feature>
<sequence>MAPNEYVEIRLVCKANYLDPQLKTKLHEIRDNLRQILHTGRRRFALKKVQPWNSIKVTFNIPKEAADRLHLLAVQGNIRLIELGILSVEIVGQSNTVVANNNNKSSTAITAAATTNNKEVTASSLLQSTPTQNSALDTKSDVHQHNNNVMQTSSTNVNHINTTNHYVSQQVIHRHEQVLHSTYPTNNNTTSNSYHHDHSTPVNGTNLHDSWSDYKMKINEAHYYPSQHQQ</sequence>
<evidence type="ECO:0000313" key="4">
    <source>
        <dbReference type="Proteomes" id="UP000663891"/>
    </source>
</evidence>
<dbReference type="InterPro" id="IPR032715">
    <property type="entry name" value="NCOA6_TRADD-N"/>
</dbReference>
<dbReference type="EMBL" id="CAJNON010000144">
    <property type="protein sequence ID" value="CAF1029207.1"/>
    <property type="molecule type" value="Genomic_DNA"/>
</dbReference>
<dbReference type="Proteomes" id="UP000663891">
    <property type="component" value="Unassembled WGS sequence"/>
</dbReference>
<name>A0A814IVV7_9BILA</name>
<evidence type="ECO:0000313" key="2">
    <source>
        <dbReference type="EMBL" id="CAF1029207.1"/>
    </source>
</evidence>
<organism evidence="2 4">
    <name type="scientific">Adineta steineri</name>
    <dbReference type="NCBI Taxonomy" id="433720"/>
    <lineage>
        <taxon>Eukaryota</taxon>
        <taxon>Metazoa</taxon>
        <taxon>Spiralia</taxon>
        <taxon>Gnathifera</taxon>
        <taxon>Rotifera</taxon>
        <taxon>Eurotatoria</taxon>
        <taxon>Bdelloidea</taxon>
        <taxon>Adinetida</taxon>
        <taxon>Adinetidae</taxon>
        <taxon>Adineta</taxon>
    </lineage>
</organism>
<evidence type="ECO:0000259" key="1">
    <source>
        <dbReference type="Pfam" id="PF13820"/>
    </source>
</evidence>
<dbReference type="PANTHER" id="PTHR15690">
    <property type="entry name" value="NUCLEAR RECEPTOR COACTIVATOR 6"/>
    <property type="match status" value="1"/>
</dbReference>
<dbReference type="AlphaFoldDB" id="A0A814IVV7"/>
<dbReference type="Pfam" id="PF13820">
    <property type="entry name" value="NCOA6_TRADD-N"/>
    <property type="match status" value="1"/>
</dbReference>
<dbReference type="Proteomes" id="UP000663881">
    <property type="component" value="Unassembled WGS sequence"/>
</dbReference>
<dbReference type="OrthoDB" id="5967287at2759"/>
<dbReference type="GO" id="GO:0045944">
    <property type="term" value="P:positive regulation of transcription by RNA polymerase II"/>
    <property type="evidence" value="ECO:0007669"/>
    <property type="project" value="TreeGrafter"/>
</dbReference>
<gene>
    <name evidence="3" type="ORF">OKA104_LOCUS16490</name>
    <name evidence="2" type="ORF">VCS650_LOCUS16233</name>
</gene>
<proteinExistence type="predicted"/>
<dbReference type="GO" id="GO:0005667">
    <property type="term" value="C:transcription regulator complex"/>
    <property type="evidence" value="ECO:0007669"/>
    <property type="project" value="TreeGrafter"/>
</dbReference>
<evidence type="ECO:0000313" key="3">
    <source>
        <dbReference type="EMBL" id="CAF3765311.1"/>
    </source>
</evidence>
<dbReference type="GO" id="GO:0035097">
    <property type="term" value="C:histone methyltransferase complex"/>
    <property type="evidence" value="ECO:0007669"/>
    <property type="project" value="TreeGrafter"/>
</dbReference>
<dbReference type="PANTHER" id="PTHR15690:SF0">
    <property type="entry name" value="NUCLEAR RECEPTOR COACTIVATOR 6"/>
    <property type="match status" value="1"/>
</dbReference>
<reference evidence="2" key="1">
    <citation type="submission" date="2021-02" db="EMBL/GenBank/DDBJ databases">
        <authorList>
            <person name="Nowell W R."/>
        </authorList>
    </citation>
    <scope>NUCLEOTIDE SEQUENCE</scope>
</reference>
<comment type="caution">
    <text evidence="2">The sequence shown here is derived from an EMBL/GenBank/DDBJ whole genome shotgun (WGS) entry which is preliminary data.</text>
</comment>
<dbReference type="GO" id="GO:0003713">
    <property type="term" value="F:transcription coactivator activity"/>
    <property type="evidence" value="ECO:0007669"/>
    <property type="project" value="InterPro"/>
</dbReference>
<dbReference type="InterPro" id="IPR026638">
    <property type="entry name" value="NCOA6"/>
</dbReference>
<accession>A0A814IVV7</accession>
<protein>
    <recommendedName>
        <fullName evidence="1">Nuclear receptor coactivator 6 TRADD-N domain-containing protein</fullName>
    </recommendedName>
</protein>